<dbReference type="GO" id="GO:0006412">
    <property type="term" value="P:translation"/>
    <property type="evidence" value="ECO:0007669"/>
    <property type="project" value="InterPro"/>
</dbReference>
<dbReference type="Gramene" id="CDY27753">
    <property type="protein sequence ID" value="CDY27753"/>
    <property type="gene ID" value="GSBRNA2T00038557001"/>
</dbReference>
<evidence type="ECO:0000313" key="4">
    <source>
        <dbReference type="EMBL" id="CDY27753.1"/>
    </source>
</evidence>
<name>A0A078GT21_BRANA</name>
<keyword evidence="1" id="KW-0689">Ribosomal protein</keyword>
<dbReference type="AlphaFoldDB" id="A0A078GT21"/>
<evidence type="ECO:0000256" key="1">
    <source>
        <dbReference type="ARBA" id="ARBA00022980"/>
    </source>
</evidence>
<evidence type="ECO:0000313" key="5">
    <source>
        <dbReference type="Proteomes" id="UP000028999"/>
    </source>
</evidence>
<sequence length="118" mass="13095">MRAALQAAALLNVTHLRMFSDNQTLIRAINVKLFEEKKIYGIVKDIEATFLLCYGGGGGTTTSPEKATMGIDLIAGGKSKKTKRTAPKSEDVYLKLTVKLYRFLVRRTQSKFNAVILK</sequence>
<organism evidence="4 5">
    <name type="scientific">Brassica napus</name>
    <name type="common">Rape</name>
    <dbReference type="NCBI Taxonomy" id="3708"/>
    <lineage>
        <taxon>Eukaryota</taxon>
        <taxon>Viridiplantae</taxon>
        <taxon>Streptophyta</taxon>
        <taxon>Embryophyta</taxon>
        <taxon>Tracheophyta</taxon>
        <taxon>Spermatophyta</taxon>
        <taxon>Magnoliopsida</taxon>
        <taxon>eudicotyledons</taxon>
        <taxon>Gunneridae</taxon>
        <taxon>Pentapetalae</taxon>
        <taxon>rosids</taxon>
        <taxon>malvids</taxon>
        <taxon>Brassicales</taxon>
        <taxon>Brassicaceae</taxon>
        <taxon>Brassiceae</taxon>
        <taxon>Brassica</taxon>
    </lineage>
</organism>
<keyword evidence="5" id="KW-1185">Reference proteome</keyword>
<dbReference type="GO" id="GO:0005840">
    <property type="term" value="C:ribosome"/>
    <property type="evidence" value="ECO:0007669"/>
    <property type="project" value="UniProtKB-KW"/>
</dbReference>
<dbReference type="GO" id="GO:0003735">
    <property type="term" value="F:structural constituent of ribosome"/>
    <property type="evidence" value="ECO:0007669"/>
    <property type="project" value="InterPro"/>
</dbReference>
<accession>A0A078GT21</accession>
<keyword evidence="2" id="KW-0687">Ribonucleoprotein</keyword>
<dbReference type="InterPro" id="IPR021131">
    <property type="entry name" value="Ribosomal_uL15/eL18"/>
</dbReference>
<dbReference type="Gene3D" id="3.100.10.10">
    <property type="match status" value="1"/>
</dbReference>
<protein>
    <submittedName>
        <fullName evidence="4">BnaA05g31620D protein</fullName>
    </submittedName>
</protein>
<dbReference type="GO" id="GO:1990904">
    <property type="term" value="C:ribonucleoprotein complex"/>
    <property type="evidence" value="ECO:0007669"/>
    <property type="project" value="UniProtKB-KW"/>
</dbReference>
<dbReference type="PaxDb" id="3708-A0A078GT21"/>
<dbReference type="EMBL" id="LK032209">
    <property type="protein sequence ID" value="CDY27753.1"/>
    <property type="molecule type" value="Genomic_DNA"/>
</dbReference>
<feature type="domain" description="Large ribosomal subunit protein uL15/eL18" evidence="3">
    <location>
        <begin position="70"/>
        <end position="118"/>
    </location>
</feature>
<dbReference type="Proteomes" id="UP000028999">
    <property type="component" value="Unassembled WGS sequence"/>
</dbReference>
<evidence type="ECO:0000259" key="3">
    <source>
        <dbReference type="Pfam" id="PF17135"/>
    </source>
</evidence>
<dbReference type="Pfam" id="PF17135">
    <property type="entry name" value="Ribosomal_L18"/>
    <property type="match status" value="1"/>
</dbReference>
<dbReference type="PANTHER" id="PTHR10934:SF25">
    <property type="entry name" value="LARGE RIBOSOMAL SUBUNIT PROTEIN EL18X-RELATED"/>
    <property type="match status" value="1"/>
</dbReference>
<evidence type="ECO:0000256" key="2">
    <source>
        <dbReference type="ARBA" id="ARBA00023274"/>
    </source>
</evidence>
<dbReference type="InterPro" id="IPR000039">
    <property type="entry name" value="Ribosomal_eL18"/>
</dbReference>
<dbReference type="OMA" id="IFSDNQT"/>
<reference evidence="4 5" key="1">
    <citation type="journal article" date="2014" name="Science">
        <title>Plant genetics. Early allopolyploid evolution in the post-Neolithic Brassica napus oilseed genome.</title>
        <authorList>
            <person name="Chalhoub B."/>
            <person name="Denoeud F."/>
            <person name="Liu S."/>
            <person name="Parkin I.A."/>
            <person name="Tang H."/>
            <person name="Wang X."/>
            <person name="Chiquet J."/>
            <person name="Belcram H."/>
            <person name="Tong C."/>
            <person name="Samans B."/>
            <person name="Correa M."/>
            <person name="Da Silva C."/>
            <person name="Just J."/>
            <person name="Falentin C."/>
            <person name="Koh C.S."/>
            <person name="Le Clainche I."/>
            <person name="Bernard M."/>
            <person name="Bento P."/>
            <person name="Noel B."/>
            <person name="Labadie K."/>
            <person name="Alberti A."/>
            <person name="Charles M."/>
            <person name="Arnaud D."/>
            <person name="Guo H."/>
            <person name="Daviaud C."/>
            <person name="Alamery S."/>
            <person name="Jabbari K."/>
            <person name="Zhao M."/>
            <person name="Edger P.P."/>
            <person name="Chelaifa H."/>
            <person name="Tack D."/>
            <person name="Lassalle G."/>
            <person name="Mestiri I."/>
            <person name="Schnel N."/>
            <person name="Le Paslier M.C."/>
            <person name="Fan G."/>
            <person name="Renault V."/>
            <person name="Bayer P.E."/>
            <person name="Golicz A.A."/>
            <person name="Manoli S."/>
            <person name="Lee T.H."/>
            <person name="Thi V.H."/>
            <person name="Chalabi S."/>
            <person name="Hu Q."/>
            <person name="Fan C."/>
            <person name="Tollenaere R."/>
            <person name="Lu Y."/>
            <person name="Battail C."/>
            <person name="Shen J."/>
            <person name="Sidebottom C.H."/>
            <person name="Wang X."/>
            <person name="Canaguier A."/>
            <person name="Chauveau A."/>
            <person name="Berard A."/>
            <person name="Deniot G."/>
            <person name="Guan M."/>
            <person name="Liu Z."/>
            <person name="Sun F."/>
            <person name="Lim Y.P."/>
            <person name="Lyons E."/>
            <person name="Town C.D."/>
            <person name="Bancroft I."/>
            <person name="Wang X."/>
            <person name="Meng J."/>
            <person name="Ma J."/>
            <person name="Pires J.C."/>
            <person name="King G.J."/>
            <person name="Brunel D."/>
            <person name="Delourme R."/>
            <person name="Renard M."/>
            <person name="Aury J.M."/>
            <person name="Adams K.L."/>
            <person name="Batley J."/>
            <person name="Snowdon R.J."/>
            <person name="Tost J."/>
            <person name="Edwards D."/>
            <person name="Zhou Y."/>
            <person name="Hua W."/>
            <person name="Sharpe A.G."/>
            <person name="Paterson A.H."/>
            <person name="Guan C."/>
            <person name="Wincker P."/>
        </authorList>
    </citation>
    <scope>NUCLEOTIDE SEQUENCE [LARGE SCALE GENOMIC DNA]</scope>
    <source>
        <strain evidence="5">cv. Darmor-bzh</strain>
    </source>
</reference>
<proteinExistence type="predicted"/>
<dbReference type="PANTHER" id="PTHR10934">
    <property type="entry name" value="60S RIBOSOMAL PROTEIN L18"/>
    <property type="match status" value="1"/>
</dbReference>
<dbReference type="STRING" id="3708.A0A078GT21"/>
<gene>
    <name evidence="4" type="primary">BnaA05g31620D</name>
    <name evidence="4" type="ORF">GSBRNA2T00038557001</name>
</gene>